<proteinExistence type="predicted"/>
<comment type="caution">
    <text evidence="1">The sequence shown here is derived from an EMBL/GenBank/DDBJ whole genome shotgun (WGS) entry which is preliminary data.</text>
</comment>
<dbReference type="AlphaFoldDB" id="A0A812YL07"/>
<evidence type="ECO:0000313" key="1">
    <source>
        <dbReference type="EMBL" id="CAE7787546.1"/>
    </source>
</evidence>
<name>A0A812YL07_9DINO</name>
<dbReference type="EMBL" id="CAJNJA010042813">
    <property type="protein sequence ID" value="CAE7787546.1"/>
    <property type="molecule type" value="Genomic_DNA"/>
</dbReference>
<reference evidence="1" key="1">
    <citation type="submission" date="2021-02" db="EMBL/GenBank/DDBJ databases">
        <authorList>
            <person name="Dougan E. K."/>
            <person name="Rhodes N."/>
            <person name="Thang M."/>
            <person name="Chan C."/>
        </authorList>
    </citation>
    <scope>NUCLEOTIDE SEQUENCE</scope>
</reference>
<sequence>MRFRQVRPEQLAKMLEQGVEDVEEDILTVEWAVAEGSPGKAIGATGNGVVFVGAGLSLSCTIRKQLTGSHGTFLSIR</sequence>
<organism evidence="1 2">
    <name type="scientific">Symbiodinium necroappetens</name>
    <dbReference type="NCBI Taxonomy" id="1628268"/>
    <lineage>
        <taxon>Eukaryota</taxon>
        <taxon>Sar</taxon>
        <taxon>Alveolata</taxon>
        <taxon>Dinophyceae</taxon>
        <taxon>Suessiales</taxon>
        <taxon>Symbiodiniaceae</taxon>
        <taxon>Symbiodinium</taxon>
    </lineage>
</organism>
<protein>
    <submittedName>
        <fullName evidence="1">EryA protein</fullName>
    </submittedName>
</protein>
<keyword evidence="2" id="KW-1185">Reference proteome</keyword>
<dbReference type="Proteomes" id="UP000601435">
    <property type="component" value="Unassembled WGS sequence"/>
</dbReference>
<gene>
    <name evidence="1" type="primary">eryA</name>
    <name evidence="1" type="ORF">SNEC2469_LOCUS23114</name>
</gene>
<evidence type="ECO:0000313" key="2">
    <source>
        <dbReference type="Proteomes" id="UP000601435"/>
    </source>
</evidence>
<accession>A0A812YL07</accession>